<comment type="caution">
    <text evidence="2">The sequence shown here is derived from an EMBL/GenBank/DDBJ whole genome shotgun (WGS) entry which is preliminary data.</text>
</comment>
<feature type="transmembrane region" description="Helical" evidence="1">
    <location>
        <begin position="78"/>
        <end position="96"/>
    </location>
</feature>
<dbReference type="STRING" id="270498.CHK_2348"/>
<feature type="transmembrane region" description="Helical" evidence="1">
    <location>
        <begin position="187"/>
        <end position="209"/>
    </location>
</feature>
<reference evidence="2 3" key="1">
    <citation type="submission" date="2015-04" db="EMBL/GenBank/DDBJ databases">
        <title>Draft genome sequence of bacteremic isolate Catabacter hongkongensis type strain HKU16T.</title>
        <authorList>
            <person name="Lau S.K."/>
            <person name="Teng J.L."/>
            <person name="Huang Y."/>
            <person name="Curreem S.O."/>
            <person name="Tsui S.K."/>
            <person name="Woo P.C."/>
        </authorList>
    </citation>
    <scope>NUCLEOTIDE SEQUENCE [LARGE SCALE GENOMIC DNA]</scope>
    <source>
        <strain evidence="2 3">HKU16</strain>
    </source>
</reference>
<dbReference type="InterPro" id="IPR046283">
    <property type="entry name" value="DUF6320"/>
</dbReference>
<dbReference type="Proteomes" id="UP000034076">
    <property type="component" value="Unassembled WGS sequence"/>
</dbReference>
<gene>
    <name evidence="2" type="ORF">CHK_2348</name>
</gene>
<organism evidence="2 3">
    <name type="scientific">Christensenella hongkongensis</name>
    <dbReference type="NCBI Taxonomy" id="270498"/>
    <lineage>
        <taxon>Bacteria</taxon>
        <taxon>Bacillati</taxon>
        <taxon>Bacillota</taxon>
        <taxon>Clostridia</taxon>
        <taxon>Christensenellales</taxon>
        <taxon>Christensenellaceae</taxon>
        <taxon>Christensenella</taxon>
    </lineage>
</organism>
<proteinExistence type="predicted"/>
<protein>
    <recommendedName>
        <fullName evidence="4">Zinc ribbon domain-containing protein</fullName>
    </recommendedName>
</protein>
<keyword evidence="1" id="KW-0812">Transmembrane</keyword>
<feature type="transmembrane region" description="Helical" evidence="1">
    <location>
        <begin position="108"/>
        <end position="128"/>
    </location>
</feature>
<accession>A0A0M2NJ40</accession>
<feature type="transmembrane region" description="Helical" evidence="1">
    <location>
        <begin position="53"/>
        <end position="72"/>
    </location>
</feature>
<feature type="transmembrane region" description="Helical" evidence="1">
    <location>
        <begin position="162"/>
        <end position="181"/>
    </location>
</feature>
<dbReference type="EMBL" id="LAYJ01000112">
    <property type="protein sequence ID" value="KKI50285.1"/>
    <property type="molecule type" value="Genomic_DNA"/>
</dbReference>
<keyword evidence="3" id="KW-1185">Reference proteome</keyword>
<keyword evidence="1" id="KW-0472">Membrane</keyword>
<name>A0A0M2NJ40_9FIRM</name>
<keyword evidence="1" id="KW-1133">Transmembrane helix</keyword>
<dbReference type="RefSeq" id="WP_131924672.1">
    <property type="nucleotide sequence ID" value="NZ_CAUERS010000190.1"/>
</dbReference>
<sequence length="222" mass="25328">MNYCDDCNVYVDDCLEYCPLCGKRLTEHPAENELYPHVNKKTYVDSRSLTTEYLSLATFLIIAICVVINLLTWDGTPWFLAVAAPVLYAWVLIRVTIISDVSAGLKTLLQMVSVIGMFMAFDFVVGRLGWSYEVMMPLILGLGIAYIDFYSYFHKSYWRENLLYAVLFLLMGFIPLILYLVGIKIAIVPLVLCTFASGITILGILRFALRQVKSEMQKKFHM</sequence>
<evidence type="ECO:0000313" key="3">
    <source>
        <dbReference type="Proteomes" id="UP000034076"/>
    </source>
</evidence>
<evidence type="ECO:0008006" key="4">
    <source>
        <dbReference type="Google" id="ProtNLM"/>
    </source>
</evidence>
<evidence type="ECO:0000256" key="1">
    <source>
        <dbReference type="SAM" id="Phobius"/>
    </source>
</evidence>
<dbReference type="AlphaFoldDB" id="A0A0M2NJ40"/>
<evidence type="ECO:0000313" key="2">
    <source>
        <dbReference type="EMBL" id="KKI50285.1"/>
    </source>
</evidence>
<dbReference type="OrthoDB" id="2164897at2"/>
<dbReference type="Pfam" id="PF19845">
    <property type="entry name" value="DUF6320"/>
    <property type="match status" value="1"/>
</dbReference>
<feature type="transmembrane region" description="Helical" evidence="1">
    <location>
        <begin position="134"/>
        <end position="153"/>
    </location>
</feature>